<organism evidence="1 2">
    <name type="scientific">Camelus bactrianus</name>
    <name type="common">Bactrian camel</name>
    <dbReference type="NCBI Taxonomy" id="9837"/>
    <lineage>
        <taxon>Eukaryota</taxon>
        <taxon>Metazoa</taxon>
        <taxon>Chordata</taxon>
        <taxon>Craniata</taxon>
        <taxon>Vertebrata</taxon>
        <taxon>Euteleostomi</taxon>
        <taxon>Mammalia</taxon>
        <taxon>Eutheria</taxon>
        <taxon>Laurasiatheria</taxon>
        <taxon>Artiodactyla</taxon>
        <taxon>Tylopoda</taxon>
        <taxon>Camelidae</taxon>
        <taxon>Camelus</taxon>
    </lineage>
</organism>
<accession>A0AC58RJJ5</accession>
<name>A0AC58RJJ5_CAMBA</name>
<evidence type="ECO:0000313" key="1">
    <source>
        <dbReference type="Proteomes" id="UP001732780"/>
    </source>
</evidence>
<protein>
    <submittedName>
        <fullName evidence="2">Inactive ADP-ribosyltransferase ARH2 isoform X1</fullName>
    </submittedName>
</protein>
<dbReference type="RefSeq" id="XP_074234698.1">
    <property type="nucleotide sequence ID" value="XM_074378597.1"/>
</dbReference>
<dbReference type="Proteomes" id="UP001732780">
    <property type="component" value="Chromosome 14"/>
</dbReference>
<gene>
    <name evidence="2" type="primary">ADPRHL1</name>
</gene>
<proteinExistence type="predicted"/>
<evidence type="ECO:0000313" key="2">
    <source>
        <dbReference type="RefSeq" id="XP_074234698.1"/>
    </source>
</evidence>
<sequence>MEKFQAAMLLGGVGDALGHGSAFREGSASGTKTQEELRAFGGLDHLVLSPEKWPVSDNTIMHMATAEALVTDYWCLDDLYREMVRRYVDALEKLPEHRADPATVEGCSQLKPDNYLLAWHTPFNEKGSGFGAATKAMCVGMRYWKPERLETLVEVSIECGRMTHNHPTGFLGSLCTALFASYAVQGKRLEQWGRDMLKTVPLAEEYCKKTIRHLAEYQEQWFYFEAKWQFYLEERKISEDSETEASFPDHYDAEERDKTYRRWSSEGRGGRRGHDAPMIAYDALLGARGNWTELCHRAMFHGGESGATGAIAGCLFGLLHGLDGVPGGLYRELEHKEELGRLGEALYHLSTQENPKSSRICSNKRPIDVQALKKKVSRVTCDLASHAILSSLLLYVTDLEDGPQGPPPAKRAEHAAGGWRCAPEPQGAQRRPTRFQLLQAKFMGTGREPLKRTREVGRLIFKDRQGPSRSLVAATIHKLLEKTGEGAGRPAQAREPQGREKPRGLPAGKSSVKTILKMFLAAEKKEAEGSPPTEPPRAARGPLPKTGGRRSSVLAGLREKFEQSGCLCAEARVLPVRMEERKKKSLPRKRLRRPETRVLRTATMASTCIRTPPARFLACSAEPVLPFCLATVVCGPRAWLAHCAKVSHSAGLGHKPRGEAGPSSRVREMAPNESRVPGWGKPPQPSMPWAATPRDSLETVLSPASSRGEALLRREPVASSLGPASPGRARAAGGDRTGAAPGMELAGREEGAAPEVTLTVCSSEDESEGVTAGSERDPLFAVQESLPEQKAPGQIPPLDAPTARATRHTQPAVERPQVTVRPPVVHTVPPLPTTQHQAPGREDQQNQGRNLQGTEGETGNAGAPPRTTAETGAGPALAPPRGALRNHPDVPKALPLTKPQTSFPAGKAARRSSEASHNLQKHKDGSGEDASEPSSELRWLPQSGERPVGDLGPLSHHSAALGNPQRGPAGCALSGQPAPAPKGRSRTGVPRWPGTGRAEDGTGPESLISVDKSPLCEQEGRSRPLWSPELARPSARAGGSASHNRDQNRATFLNEQLKPSFRAPGQVTAAGASRSPPASATGNALSPGNRVAEEWAPWQEGGSPVLPTGPGLVVQEPTSQPSRSLPTPPQEAASTPLLLVTPQEAASRKPATGKMEVAAGSRNAGAVQWSHQGNSPEPWTPAPGGLVPQGGRKEGALSHTLGTRPLPSESQPAMGRALLWSREQLPAGTGLSHQPPWGAAAAEGQGADRAAWKDPNLQAPRQVVVGEKQRPWAGLGSGESLRRQEEGGPVSLEGPGKKGEACLSEKASSNGAEEAASWPWDEAAGDDTVAPTEEAPGPHAGRGPEHPLGQGARRAEGLPWGPRAQAAGNQAPSPAESPVRRTQAPAGRVVPPGLARPTGSSAEVVPIVSRSVAAGRPDPRGSHGGPGAPCRAGESRTAPGPRPAQGPAVPTSLLGGCHVPGVPAQERSPDTHRAGRGSLGRGPGGRAAHLAKYRAQSFSDQKSFDLSFRPVTLRANDTFTLPK</sequence>
<keyword evidence="1" id="KW-1185">Reference proteome</keyword>
<reference evidence="2" key="1">
    <citation type="submission" date="2025-08" db="UniProtKB">
        <authorList>
            <consortium name="RefSeq"/>
        </authorList>
    </citation>
    <scope>IDENTIFICATION</scope>
    <source>
        <tissue evidence="2">Blood</tissue>
    </source>
</reference>